<dbReference type="Proteomes" id="UP000430692">
    <property type="component" value="Unassembled WGS sequence"/>
</dbReference>
<keyword evidence="5" id="KW-0598">Phosphotransferase system</keyword>
<dbReference type="AlphaFoldDB" id="A0A6I4VX59"/>
<dbReference type="InterPro" id="IPR011055">
    <property type="entry name" value="Dup_hybrid_motif"/>
</dbReference>
<dbReference type="NCBIfam" id="TIGR00830">
    <property type="entry name" value="PTBA"/>
    <property type="match status" value="1"/>
</dbReference>
<dbReference type="GO" id="GO:0016301">
    <property type="term" value="F:kinase activity"/>
    <property type="evidence" value="ECO:0007669"/>
    <property type="project" value="UniProtKB-KW"/>
</dbReference>
<dbReference type="GO" id="GO:0009401">
    <property type="term" value="P:phosphoenolpyruvate-dependent sugar phosphotransferase system"/>
    <property type="evidence" value="ECO:0007669"/>
    <property type="project" value="UniProtKB-KW"/>
</dbReference>
<dbReference type="InterPro" id="IPR001127">
    <property type="entry name" value="PTS_EIIA_1_perm"/>
</dbReference>
<keyword evidence="9" id="KW-1185">Reference proteome</keyword>
<dbReference type="Gene3D" id="2.70.70.10">
    <property type="entry name" value="Glucose Permease (Domain IIA)"/>
    <property type="match status" value="1"/>
</dbReference>
<dbReference type="SUPFAM" id="SSF51261">
    <property type="entry name" value="Duplicated hybrid motif"/>
    <property type="match status" value="1"/>
</dbReference>
<reference evidence="8 9" key="1">
    <citation type="submission" date="2019-12" db="EMBL/GenBank/DDBJ databases">
        <title>Whole-genome analyses of novel actinobacteria.</title>
        <authorList>
            <person name="Sahin N."/>
            <person name="Saygin H."/>
        </authorList>
    </citation>
    <scope>NUCLEOTIDE SEQUENCE [LARGE SCALE GENOMIC DNA]</scope>
    <source>
        <strain evidence="8 9">KC615</strain>
    </source>
</reference>
<evidence type="ECO:0000259" key="7">
    <source>
        <dbReference type="PROSITE" id="PS51093"/>
    </source>
</evidence>
<evidence type="ECO:0000256" key="2">
    <source>
        <dbReference type="ARBA" id="ARBA00022448"/>
    </source>
</evidence>
<gene>
    <name evidence="8" type="ORF">GSM42_16275</name>
</gene>
<dbReference type="EMBL" id="WUUL01000012">
    <property type="protein sequence ID" value="MXQ55241.1"/>
    <property type="molecule type" value="Genomic_DNA"/>
</dbReference>
<keyword evidence="6" id="KW-0418">Kinase</keyword>
<evidence type="ECO:0000256" key="5">
    <source>
        <dbReference type="ARBA" id="ARBA00022683"/>
    </source>
</evidence>
<name>A0A6I4VX59_9BACL</name>
<keyword evidence="2" id="KW-0813">Transport</keyword>
<evidence type="ECO:0000313" key="9">
    <source>
        <dbReference type="Proteomes" id="UP000430692"/>
    </source>
</evidence>
<dbReference type="PANTHER" id="PTHR45008:SF1">
    <property type="entry name" value="PTS SYSTEM GLUCOSE-SPECIFIC EIIA COMPONENT"/>
    <property type="match status" value="1"/>
</dbReference>
<dbReference type="PROSITE" id="PS51093">
    <property type="entry name" value="PTS_EIIA_TYPE_1"/>
    <property type="match status" value="1"/>
</dbReference>
<dbReference type="Pfam" id="PF00358">
    <property type="entry name" value="PTS_EIIA_1"/>
    <property type="match status" value="1"/>
</dbReference>
<evidence type="ECO:0000256" key="4">
    <source>
        <dbReference type="ARBA" id="ARBA00022679"/>
    </source>
</evidence>
<accession>A0A6I4VX59</accession>
<dbReference type="RefSeq" id="WP_160802586.1">
    <property type="nucleotide sequence ID" value="NZ_WUUL01000012.1"/>
</dbReference>
<dbReference type="PANTHER" id="PTHR45008">
    <property type="entry name" value="PTS SYSTEM GLUCOSE-SPECIFIC EIIA COMPONENT"/>
    <property type="match status" value="1"/>
</dbReference>
<dbReference type="GO" id="GO:0005737">
    <property type="term" value="C:cytoplasm"/>
    <property type="evidence" value="ECO:0007669"/>
    <property type="project" value="UniProtKB-SubCell"/>
</dbReference>
<keyword evidence="3 8" id="KW-0762">Sugar transport</keyword>
<organism evidence="8 9">
    <name type="scientific">Shimazuella alba</name>
    <dbReference type="NCBI Taxonomy" id="2690964"/>
    <lineage>
        <taxon>Bacteria</taxon>
        <taxon>Bacillati</taxon>
        <taxon>Bacillota</taxon>
        <taxon>Bacilli</taxon>
        <taxon>Bacillales</taxon>
        <taxon>Thermoactinomycetaceae</taxon>
        <taxon>Shimazuella</taxon>
    </lineage>
</organism>
<evidence type="ECO:0000256" key="1">
    <source>
        <dbReference type="ARBA" id="ARBA00004496"/>
    </source>
</evidence>
<comment type="subcellular location">
    <subcellularLocation>
        <location evidence="1">Cytoplasm</location>
    </subcellularLocation>
</comment>
<feature type="domain" description="PTS EIIA type-1" evidence="7">
    <location>
        <begin position="31"/>
        <end position="135"/>
    </location>
</feature>
<sequence length="162" mass="17963">MFDKLFGKKQEQELFVSPLSGEMIKMEETPDLVFSKKMMGDGVAIIPFDGKVVAPIDGEIIQIFPTKHAIGILSNKGLEILIHIGLETVAMKGEGFTVYVNKNDKIKAGDLLMEFDLELIKKKASSTVTPIVITNGEKIQSIEKTYSKEAVAGQTQIWKVKY</sequence>
<evidence type="ECO:0000256" key="3">
    <source>
        <dbReference type="ARBA" id="ARBA00022597"/>
    </source>
</evidence>
<dbReference type="PROSITE" id="PS00371">
    <property type="entry name" value="PTS_EIIA_TYPE_1_HIS"/>
    <property type="match status" value="1"/>
</dbReference>
<keyword evidence="4" id="KW-0808">Transferase</keyword>
<evidence type="ECO:0000313" key="8">
    <source>
        <dbReference type="EMBL" id="MXQ55241.1"/>
    </source>
</evidence>
<dbReference type="FunFam" id="2.70.70.10:FF:000001">
    <property type="entry name" value="PTS system glucose-specific IIA component"/>
    <property type="match status" value="1"/>
</dbReference>
<proteinExistence type="predicted"/>
<evidence type="ECO:0000256" key="6">
    <source>
        <dbReference type="ARBA" id="ARBA00022777"/>
    </source>
</evidence>
<protein>
    <submittedName>
        <fullName evidence="8">PTS glucose transporter subunit IIA</fullName>
    </submittedName>
</protein>
<comment type="caution">
    <text evidence="8">The sequence shown here is derived from an EMBL/GenBank/DDBJ whole genome shotgun (WGS) entry which is preliminary data.</text>
</comment>
<dbReference type="InterPro" id="IPR050890">
    <property type="entry name" value="PTS_EIIA_component"/>
</dbReference>